<organism evidence="3 4">
    <name type="scientific">Engelhardtia mirabilis</name>
    <dbReference type="NCBI Taxonomy" id="2528011"/>
    <lineage>
        <taxon>Bacteria</taxon>
        <taxon>Pseudomonadati</taxon>
        <taxon>Planctomycetota</taxon>
        <taxon>Planctomycetia</taxon>
        <taxon>Planctomycetia incertae sedis</taxon>
        <taxon>Engelhardtia</taxon>
    </lineage>
</organism>
<keyword evidence="4" id="KW-1185">Reference proteome</keyword>
<dbReference type="InterPro" id="IPR019963">
    <property type="entry name" value="FL_hydrolase_MqnB"/>
</dbReference>
<accession>A0A518BN63</accession>
<dbReference type="Proteomes" id="UP000316921">
    <property type="component" value="Chromosome"/>
</dbReference>
<dbReference type="GO" id="GO:0008782">
    <property type="term" value="F:adenosylhomocysteine nucleosidase activity"/>
    <property type="evidence" value="ECO:0007669"/>
    <property type="project" value="TreeGrafter"/>
</dbReference>
<protein>
    <recommendedName>
        <fullName evidence="1">Futalosine hydrolase</fullName>
        <ecNumber evidence="1">3.2.2.26</ecNumber>
    </recommendedName>
</protein>
<name>A0A518BN63_9BACT</name>
<keyword evidence="3" id="KW-0326">Glycosidase</keyword>
<gene>
    <name evidence="3" type="primary">mqnB</name>
    <name evidence="3" type="ORF">Pla133_34930</name>
</gene>
<dbReference type="PANTHER" id="PTHR46832">
    <property type="entry name" value="5'-METHYLTHIOADENOSINE/S-ADENOSYLHOMOCYSTEINE NUCLEOSIDASE"/>
    <property type="match status" value="1"/>
</dbReference>
<dbReference type="GO" id="GO:0009116">
    <property type="term" value="P:nucleoside metabolic process"/>
    <property type="evidence" value="ECO:0007669"/>
    <property type="project" value="InterPro"/>
</dbReference>
<evidence type="ECO:0000313" key="3">
    <source>
        <dbReference type="EMBL" id="QDU68397.1"/>
    </source>
</evidence>
<dbReference type="InterPro" id="IPR000845">
    <property type="entry name" value="Nucleoside_phosphorylase_d"/>
</dbReference>
<dbReference type="EMBL" id="CP036287">
    <property type="protein sequence ID" value="QDU68397.1"/>
    <property type="molecule type" value="Genomic_DNA"/>
</dbReference>
<dbReference type="PANTHER" id="PTHR46832:SF2">
    <property type="entry name" value="FUTALOSINE HYDROLASE"/>
    <property type="match status" value="1"/>
</dbReference>
<dbReference type="RefSeq" id="WP_145067366.1">
    <property type="nucleotide sequence ID" value="NZ_CP036287.1"/>
</dbReference>
<dbReference type="GO" id="GO:0019284">
    <property type="term" value="P:L-methionine salvage from S-adenosylmethionine"/>
    <property type="evidence" value="ECO:0007669"/>
    <property type="project" value="TreeGrafter"/>
</dbReference>
<dbReference type="GO" id="GO:0005829">
    <property type="term" value="C:cytosol"/>
    <property type="evidence" value="ECO:0007669"/>
    <property type="project" value="TreeGrafter"/>
</dbReference>
<keyword evidence="3" id="KW-0378">Hydrolase</keyword>
<dbReference type="Gene3D" id="3.40.50.1580">
    <property type="entry name" value="Nucleoside phosphorylase domain"/>
    <property type="match status" value="1"/>
</dbReference>
<feature type="domain" description="Nucleoside phosphorylase" evidence="2">
    <location>
        <begin position="39"/>
        <end position="226"/>
    </location>
</feature>
<reference evidence="3 4" key="1">
    <citation type="submission" date="2019-02" db="EMBL/GenBank/DDBJ databases">
        <title>Deep-cultivation of Planctomycetes and their phenomic and genomic characterization uncovers novel biology.</title>
        <authorList>
            <person name="Wiegand S."/>
            <person name="Jogler M."/>
            <person name="Boedeker C."/>
            <person name="Pinto D."/>
            <person name="Vollmers J."/>
            <person name="Rivas-Marin E."/>
            <person name="Kohn T."/>
            <person name="Peeters S.H."/>
            <person name="Heuer A."/>
            <person name="Rast P."/>
            <person name="Oberbeckmann S."/>
            <person name="Bunk B."/>
            <person name="Jeske O."/>
            <person name="Meyerdierks A."/>
            <person name="Storesund J.E."/>
            <person name="Kallscheuer N."/>
            <person name="Luecker S."/>
            <person name="Lage O.M."/>
            <person name="Pohl T."/>
            <person name="Merkel B.J."/>
            <person name="Hornburger P."/>
            <person name="Mueller R.-W."/>
            <person name="Bruemmer F."/>
            <person name="Labrenz M."/>
            <person name="Spormann A.M."/>
            <person name="Op den Camp H."/>
            <person name="Overmann J."/>
            <person name="Amann R."/>
            <person name="Jetten M.S.M."/>
            <person name="Mascher T."/>
            <person name="Medema M.H."/>
            <person name="Devos D.P."/>
            <person name="Kaster A.-K."/>
            <person name="Ovreas L."/>
            <person name="Rohde M."/>
            <person name="Galperin M.Y."/>
            <person name="Jogler C."/>
        </authorList>
    </citation>
    <scope>NUCLEOTIDE SEQUENCE [LARGE SCALE GENOMIC DNA]</scope>
    <source>
        <strain evidence="3 4">Pla133</strain>
    </source>
</reference>
<sequence>MVERAAGSGSPTLLLFPTELEQRRFLDAGGLPVGLALQALCGFGPVAAAARTAELCARVAPRRVLLIGIAGAYDVERDPVGCARVFEGTALDGVGAGEGAGFRGPTALGFPQWPSRPGVDGAAIEDRLPLWRPQQSTNDRYRGGGTLLTTCAAADGPEMAARRRERFADAGAEDMEGFAVAFACTLARVPVAVVRGISNLVGDRDGTRWRIPQALASAREAALEILAQDAWEPSA</sequence>
<dbReference type="GO" id="GO:0009234">
    <property type="term" value="P:menaquinone biosynthetic process"/>
    <property type="evidence" value="ECO:0007669"/>
    <property type="project" value="UniProtKB-UniRule"/>
</dbReference>
<dbReference type="InterPro" id="IPR035994">
    <property type="entry name" value="Nucleoside_phosphorylase_sf"/>
</dbReference>
<dbReference type="AlphaFoldDB" id="A0A518BN63"/>
<evidence type="ECO:0000259" key="2">
    <source>
        <dbReference type="Pfam" id="PF01048"/>
    </source>
</evidence>
<dbReference type="GO" id="GO:0008930">
    <property type="term" value="F:methylthioadenosine nucleosidase activity"/>
    <property type="evidence" value="ECO:0007669"/>
    <property type="project" value="TreeGrafter"/>
</dbReference>
<proteinExistence type="predicted"/>
<dbReference type="EC" id="3.2.2.26" evidence="1"/>
<dbReference type="NCBIfam" id="TIGR03664">
    <property type="entry name" value="fut_nucase"/>
    <property type="match status" value="1"/>
</dbReference>
<dbReference type="Pfam" id="PF01048">
    <property type="entry name" value="PNP_UDP_1"/>
    <property type="match status" value="1"/>
</dbReference>
<evidence type="ECO:0000256" key="1">
    <source>
        <dbReference type="NCBIfam" id="TIGR03664"/>
    </source>
</evidence>
<dbReference type="KEGG" id="pbap:Pla133_34930"/>
<evidence type="ECO:0000313" key="4">
    <source>
        <dbReference type="Proteomes" id="UP000316921"/>
    </source>
</evidence>
<dbReference type="SUPFAM" id="SSF53167">
    <property type="entry name" value="Purine and uridine phosphorylases"/>
    <property type="match status" value="1"/>
</dbReference>